<proteinExistence type="predicted"/>
<accession>A0ABU2J7I4</accession>
<dbReference type="CDD" id="cd02966">
    <property type="entry name" value="TlpA_like_family"/>
    <property type="match status" value="1"/>
</dbReference>
<dbReference type="PANTHER" id="PTHR42852">
    <property type="entry name" value="THIOL:DISULFIDE INTERCHANGE PROTEIN DSBE"/>
    <property type="match status" value="1"/>
</dbReference>
<dbReference type="EMBL" id="JAVREH010000005">
    <property type="protein sequence ID" value="MDT0260950.1"/>
    <property type="molecule type" value="Genomic_DNA"/>
</dbReference>
<evidence type="ECO:0000256" key="4">
    <source>
        <dbReference type="ARBA" id="ARBA00023157"/>
    </source>
</evidence>
<dbReference type="PROSITE" id="PS51257">
    <property type="entry name" value="PROKAR_LIPOPROTEIN"/>
    <property type="match status" value="1"/>
</dbReference>
<evidence type="ECO:0000256" key="5">
    <source>
        <dbReference type="ARBA" id="ARBA00023284"/>
    </source>
</evidence>
<dbReference type="InterPro" id="IPR013740">
    <property type="entry name" value="Redoxin"/>
</dbReference>
<feature type="signal peptide" evidence="6">
    <location>
        <begin position="1"/>
        <end position="22"/>
    </location>
</feature>
<keyword evidence="6" id="KW-0732">Signal</keyword>
<dbReference type="PROSITE" id="PS00194">
    <property type="entry name" value="THIOREDOXIN_1"/>
    <property type="match status" value="1"/>
</dbReference>
<protein>
    <submittedName>
        <fullName evidence="8">TlpA disulfide reductase family protein</fullName>
    </submittedName>
</protein>
<evidence type="ECO:0000256" key="6">
    <source>
        <dbReference type="SAM" id="SignalP"/>
    </source>
</evidence>
<organism evidence="8 9">
    <name type="scientific">Jatrophihabitans lederbergiae</name>
    <dbReference type="NCBI Taxonomy" id="3075547"/>
    <lineage>
        <taxon>Bacteria</taxon>
        <taxon>Bacillati</taxon>
        <taxon>Actinomycetota</taxon>
        <taxon>Actinomycetes</taxon>
        <taxon>Jatrophihabitantales</taxon>
        <taxon>Jatrophihabitantaceae</taxon>
        <taxon>Jatrophihabitans</taxon>
    </lineage>
</organism>
<gene>
    <name evidence="8" type="ORF">RM423_06030</name>
</gene>
<dbReference type="SUPFAM" id="SSF52833">
    <property type="entry name" value="Thioredoxin-like"/>
    <property type="match status" value="1"/>
</dbReference>
<name>A0ABU2J7I4_9ACTN</name>
<evidence type="ECO:0000256" key="1">
    <source>
        <dbReference type="ARBA" id="ARBA00004196"/>
    </source>
</evidence>
<feature type="chain" id="PRO_5046471472" evidence="6">
    <location>
        <begin position="23"/>
        <end position="193"/>
    </location>
</feature>
<keyword evidence="2" id="KW-0201">Cytochrome c-type biogenesis</keyword>
<dbReference type="RefSeq" id="WP_311422106.1">
    <property type="nucleotide sequence ID" value="NZ_JAVREH010000005.1"/>
</dbReference>
<dbReference type="InterPro" id="IPR036249">
    <property type="entry name" value="Thioredoxin-like_sf"/>
</dbReference>
<evidence type="ECO:0000313" key="9">
    <source>
        <dbReference type="Proteomes" id="UP001183176"/>
    </source>
</evidence>
<feature type="domain" description="Thioredoxin" evidence="7">
    <location>
        <begin position="21"/>
        <end position="191"/>
    </location>
</feature>
<comment type="subcellular location">
    <subcellularLocation>
        <location evidence="1">Cell envelope</location>
    </subcellularLocation>
</comment>
<evidence type="ECO:0000259" key="7">
    <source>
        <dbReference type="PROSITE" id="PS51352"/>
    </source>
</evidence>
<sequence>MGRGIRLLAATVLATVALTACAGGKDAVDQNANGSFGYVQATAKGTVIEAGKRKLAGPVKGTLLAGGDYRLSTDKGKVVVLNFFASWCGPCANESPQFEAVYRKRKAEGVTFVGLDVNDRKDAAAAFVRDKGLSFPVVYDEIGKTALQIGNVPLAGLPDTVIVDRQGRVAAVYVGPVLPKDLNQVLDELSKEA</sequence>
<evidence type="ECO:0000256" key="2">
    <source>
        <dbReference type="ARBA" id="ARBA00022748"/>
    </source>
</evidence>
<evidence type="ECO:0000256" key="3">
    <source>
        <dbReference type="ARBA" id="ARBA00022968"/>
    </source>
</evidence>
<keyword evidence="4" id="KW-1015">Disulfide bond</keyword>
<keyword evidence="5" id="KW-0676">Redox-active center</keyword>
<dbReference type="Proteomes" id="UP001183176">
    <property type="component" value="Unassembled WGS sequence"/>
</dbReference>
<keyword evidence="3" id="KW-0812">Transmembrane</keyword>
<comment type="caution">
    <text evidence="8">The sequence shown here is derived from an EMBL/GenBank/DDBJ whole genome shotgun (WGS) entry which is preliminary data.</text>
</comment>
<dbReference type="InterPro" id="IPR013766">
    <property type="entry name" value="Thioredoxin_domain"/>
</dbReference>
<dbReference type="PANTHER" id="PTHR42852:SF6">
    <property type="entry name" value="THIOL:DISULFIDE INTERCHANGE PROTEIN DSBE"/>
    <property type="match status" value="1"/>
</dbReference>
<reference evidence="9" key="1">
    <citation type="submission" date="2023-07" db="EMBL/GenBank/DDBJ databases">
        <title>30 novel species of actinomycetes from the DSMZ collection.</title>
        <authorList>
            <person name="Nouioui I."/>
        </authorList>
    </citation>
    <scope>NUCLEOTIDE SEQUENCE [LARGE SCALE GENOMIC DNA]</scope>
    <source>
        <strain evidence="9">DSM 44399</strain>
    </source>
</reference>
<dbReference type="Pfam" id="PF08534">
    <property type="entry name" value="Redoxin"/>
    <property type="match status" value="1"/>
</dbReference>
<dbReference type="PROSITE" id="PS51352">
    <property type="entry name" value="THIOREDOXIN_2"/>
    <property type="match status" value="1"/>
</dbReference>
<keyword evidence="3" id="KW-0735">Signal-anchor</keyword>
<keyword evidence="9" id="KW-1185">Reference proteome</keyword>
<evidence type="ECO:0000313" key="8">
    <source>
        <dbReference type="EMBL" id="MDT0260950.1"/>
    </source>
</evidence>
<dbReference type="Gene3D" id="3.40.30.10">
    <property type="entry name" value="Glutaredoxin"/>
    <property type="match status" value="1"/>
</dbReference>
<dbReference type="InterPro" id="IPR050553">
    <property type="entry name" value="Thioredoxin_ResA/DsbE_sf"/>
</dbReference>
<dbReference type="InterPro" id="IPR017937">
    <property type="entry name" value="Thioredoxin_CS"/>
</dbReference>